<dbReference type="OrthoDB" id="5914890at2759"/>
<evidence type="ECO:0000256" key="1">
    <source>
        <dbReference type="ARBA" id="ARBA00022741"/>
    </source>
</evidence>
<dbReference type="SUPFAM" id="SSF52540">
    <property type="entry name" value="P-loop containing nucleoside triphosphate hydrolases"/>
    <property type="match status" value="1"/>
</dbReference>
<dbReference type="GO" id="GO:0005525">
    <property type="term" value="F:GTP binding"/>
    <property type="evidence" value="ECO:0007669"/>
    <property type="project" value="UniProtKB-KW"/>
</dbReference>
<keyword evidence="1" id="KW-0547">Nucleotide-binding</keyword>
<dbReference type="STRING" id="6211.A0A068YMJ9"/>
<name>A0A068YMJ9_ECHMU</name>
<proteinExistence type="predicted"/>
<dbReference type="SMART" id="SM00175">
    <property type="entry name" value="RAB"/>
    <property type="match status" value="1"/>
</dbReference>
<sequence>MSDYDRLKVVVAGDSGVGKTAFVHLLCYEETLPNPSWTIGCSVELLIFPRPRCGGDVTSQYRQSRTADEERYFVEFWDIGGPASHANTRSVFYDNIHGIILVHDLTNKKSEANLDKWLTEITSKGRAFEVVCYPTDTDRTGSLNIGVKSPIQALISSSSSTMMALAIPQPQPSLKSSLSTLPLPVLVVGTKLDQVRRSTYSSTSYVPPWSSGCRSTLPTLSGFAASRAFPEITLNCNSADSLAENSHNGRTISTFLQQVVRFKKCNKGVGKLDSLNDITTIPTTSLVGQNVAQLPSFERRSGGAVTYRMPNF</sequence>
<keyword evidence="2" id="KW-0342">GTP-binding</keyword>
<dbReference type="Pfam" id="PF08477">
    <property type="entry name" value="Roc"/>
    <property type="match status" value="1"/>
</dbReference>
<keyword evidence="4" id="KW-1185">Reference proteome</keyword>
<gene>
    <name evidence="3" type="ORF">EmuJ_001106200</name>
</gene>
<dbReference type="PANTHER" id="PTHR24073">
    <property type="entry name" value="DRAB5-RELATED"/>
    <property type="match status" value="1"/>
</dbReference>
<dbReference type="eggNOG" id="ENOG502QT3S">
    <property type="taxonomic scope" value="Eukaryota"/>
</dbReference>
<evidence type="ECO:0000313" key="4">
    <source>
        <dbReference type="Proteomes" id="UP000017246"/>
    </source>
</evidence>
<dbReference type="EMBL" id="LN902848">
    <property type="protein sequence ID" value="CDS43310.1"/>
    <property type="molecule type" value="Genomic_DNA"/>
</dbReference>
<dbReference type="PROSITE" id="PS51419">
    <property type="entry name" value="RAB"/>
    <property type="match status" value="1"/>
</dbReference>
<dbReference type="InterPro" id="IPR027417">
    <property type="entry name" value="P-loop_NTPase"/>
</dbReference>
<dbReference type="AlphaFoldDB" id="A0A068YMJ9"/>
<evidence type="ECO:0000256" key="2">
    <source>
        <dbReference type="ARBA" id="ARBA00023134"/>
    </source>
</evidence>
<organism evidence="3 4">
    <name type="scientific">Echinococcus multilocularis</name>
    <name type="common">Fox tapeworm</name>
    <dbReference type="NCBI Taxonomy" id="6211"/>
    <lineage>
        <taxon>Eukaryota</taxon>
        <taxon>Metazoa</taxon>
        <taxon>Spiralia</taxon>
        <taxon>Lophotrochozoa</taxon>
        <taxon>Platyhelminthes</taxon>
        <taxon>Cestoda</taxon>
        <taxon>Eucestoda</taxon>
        <taxon>Cyclophyllidea</taxon>
        <taxon>Taeniidae</taxon>
        <taxon>Echinococcus</taxon>
    </lineage>
</organism>
<reference evidence="3" key="2">
    <citation type="submission" date="2015-11" db="EMBL/GenBank/DDBJ databases">
        <authorList>
            <person name="Zhang Y."/>
            <person name="Guo Z."/>
        </authorList>
    </citation>
    <scope>NUCLEOTIDE SEQUENCE</scope>
</reference>
<dbReference type="PRINTS" id="PR00449">
    <property type="entry name" value="RASTRNSFRMNG"/>
</dbReference>
<dbReference type="Gene3D" id="3.40.50.300">
    <property type="entry name" value="P-loop containing nucleotide triphosphate hydrolases"/>
    <property type="match status" value="1"/>
</dbReference>
<dbReference type="Proteomes" id="UP000017246">
    <property type="component" value="Unassembled WGS sequence"/>
</dbReference>
<protein>
    <submittedName>
        <fullName evidence="3">Rab protein 3</fullName>
    </submittedName>
</protein>
<evidence type="ECO:0000313" key="3">
    <source>
        <dbReference type="EMBL" id="CDS43310.1"/>
    </source>
</evidence>
<reference evidence="3" key="1">
    <citation type="journal article" date="2013" name="Nature">
        <title>The genomes of four tapeworm species reveal adaptations to parasitism.</title>
        <authorList>
            <person name="Tsai I.J."/>
            <person name="Zarowiecki M."/>
            <person name="Holroyd N."/>
            <person name="Garciarrubio A."/>
            <person name="Sanchez-Flores A."/>
            <person name="Brooks K.L."/>
            <person name="Tracey A."/>
            <person name="Bobes R.J."/>
            <person name="Fragoso G."/>
            <person name="Sciutto E."/>
            <person name="Aslett M."/>
            <person name="Beasley H."/>
            <person name="Bennett H.M."/>
            <person name="Cai J."/>
            <person name="Camicia F."/>
            <person name="Clark R."/>
            <person name="Cucher M."/>
            <person name="De Silva N."/>
            <person name="Day T.A."/>
            <person name="Deplazes P."/>
            <person name="Estrada K."/>
            <person name="Fernandez C."/>
            <person name="Holland P.W."/>
            <person name="Hou J."/>
            <person name="Hu S."/>
            <person name="Huckvale T."/>
            <person name="Hung S.S."/>
            <person name="Kamenetzky L."/>
            <person name="Keane J.A."/>
            <person name="Kiss F."/>
            <person name="Koziol U."/>
            <person name="Lambert O."/>
            <person name="Liu K."/>
            <person name="Luo X."/>
            <person name="Luo Y."/>
            <person name="Macchiaroli N."/>
            <person name="Nichol S."/>
            <person name="Paps J."/>
            <person name="Parkinson J."/>
            <person name="Pouchkina-Stantcheva N."/>
            <person name="Riddiford N."/>
            <person name="Rosenzvit M."/>
            <person name="Salinas G."/>
            <person name="Wasmuth J.D."/>
            <person name="Zamanian M."/>
            <person name="Zheng Y."/>
            <person name="Cai X."/>
            <person name="Soberon X."/>
            <person name="Olson P.D."/>
            <person name="Laclette J.P."/>
            <person name="Brehm K."/>
            <person name="Berriman M."/>
            <person name="Garciarrubio A."/>
            <person name="Bobes R.J."/>
            <person name="Fragoso G."/>
            <person name="Sanchez-Flores A."/>
            <person name="Estrada K."/>
            <person name="Cevallos M.A."/>
            <person name="Morett E."/>
            <person name="Gonzalez V."/>
            <person name="Portillo T."/>
            <person name="Ochoa-Leyva A."/>
            <person name="Jose M.V."/>
            <person name="Sciutto E."/>
            <person name="Landa A."/>
            <person name="Jimenez L."/>
            <person name="Valdes V."/>
            <person name="Carrero J.C."/>
            <person name="Larralde C."/>
            <person name="Morales-Montor J."/>
            <person name="Limon-Lason J."/>
            <person name="Soberon X."/>
            <person name="Laclette J.P."/>
        </authorList>
    </citation>
    <scope>NUCLEOTIDE SEQUENCE [LARGE SCALE GENOMIC DNA]</scope>
</reference>
<dbReference type="OMA" id="HIRFDME"/>
<accession>A0A068YMJ9</accession>